<evidence type="ECO:0000313" key="12">
    <source>
        <dbReference type="Proteomes" id="UP000278855"/>
    </source>
</evidence>
<evidence type="ECO:0000313" key="11">
    <source>
        <dbReference type="Proteomes" id="UP000273778"/>
    </source>
</evidence>
<keyword evidence="2" id="KW-1003">Cell membrane</keyword>
<evidence type="ECO:0000259" key="8">
    <source>
        <dbReference type="Pfam" id="PF13244"/>
    </source>
</evidence>
<gene>
    <name evidence="10" type="ORF">EGC77_16280</name>
    <name evidence="9" type="ORF">EGC80_00270</name>
</gene>
<dbReference type="KEGG" id="spsr:EGC80_00270"/>
<dbReference type="AlphaFoldDB" id="A0A3N4DPF2"/>
<sequence length="103" mass="11143">MSLMTIFDALLILSILTLGWMSIFSISLFRCIVFFVCLGLLATIAWGQLGAFDVAIAEAAIGAGITGALLLAAWNRIRPRHSKEVDRNPASAKINPSDTKEHV</sequence>
<reference evidence="9 11" key="1">
    <citation type="submission" date="2018-11" db="EMBL/GenBank/DDBJ databases">
        <title>Shewanella sp. M2.</title>
        <authorList>
            <person name="Hwang Y.J."/>
            <person name="Hwang C.Y."/>
        </authorList>
    </citation>
    <scope>NUCLEOTIDE SEQUENCE [LARGE SCALE GENOMIC DNA]</scope>
    <source>
        <strain evidence="9 11">M2</strain>
    </source>
</reference>
<feature type="transmembrane region" description="Helical" evidence="7">
    <location>
        <begin position="31"/>
        <end position="49"/>
    </location>
</feature>
<dbReference type="Proteomes" id="UP000273778">
    <property type="component" value="Chromosome"/>
</dbReference>
<evidence type="ECO:0000256" key="6">
    <source>
        <dbReference type="SAM" id="MobiDB-lite"/>
    </source>
</evidence>
<dbReference type="Proteomes" id="UP000278855">
    <property type="component" value="Unassembled WGS sequence"/>
</dbReference>
<dbReference type="Pfam" id="PF13244">
    <property type="entry name" value="MbhD"/>
    <property type="match status" value="1"/>
</dbReference>
<dbReference type="EMBL" id="RKKB01000010">
    <property type="protein sequence ID" value="RPA27789.1"/>
    <property type="molecule type" value="Genomic_DNA"/>
</dbReference>
<dbReference type="InterPro" id="IPR025383">
    <property type="entry name" value="MrpA_C/MbhD"/>
</dbReference>
<accession>A0A3N4DPF2</accession>
<evidence type="ECO:0000256" key="2">
    <source>
        <dbReference type="ARBA" id="ARBA00022475"/>
    </source>
</evidence>
<proteinExistence type="predicted"/>
<reference evidence="10" key="3">
    <citation type="submission" date="2018-11" db="EMBL/GenBank/DDBJ databases">
        <authorList>
            <person name="Hwang Y.J."/>
            <person name="Hwang C.Y."/>
        </authorList>
    </citation>
    <scope>NUCLEOTIDE SEQUENCE</scope>
    <source>
        <strain evidence="10">R106</strain>
    </source>
</reference>
<dbReference type="EMBL" id="CP034073">
    <property type="protein sequence ID" value="AZG33518.1"/>
    <property type="molecule type" value="Genomic_DNA"/>
</dbReference>
<protein>
    <submittedName>
        <fullName evidence="10">DUF4040 domain-containing protein</fullName>
    </submittedName>
</protein>
<keyword evidence="5 7" id="KW-0472">Membrane</keyword>
<dbReference type="GO" id="GO:0005886">
    <property type="term" value="C:plasma membrane"/>
    <property type="evidence" value="ECO:0007669"/>
    <property type="project" value="UniProtKB-SubCell"/>
</dbReference>
<feature type="transmembrane region" description="Helical" evidence="7">
    <location>
        <begin position="6"/>
        <end position="24"/>
    </location>
</feature>
<keyword evidence="3 7" id="KW-0812">Transmembrane</keyword>
<keyword evidence="4 7" id="KW-1133">Transmembrane helix</keyword>
<feature type="transmembrane region" description="Helical" evidence="7">
    <location>
        <begin position="55"/>
        <end position="74"/>
    </location>
</feature>
<comment type="subcellular location">
    <subcellularLocation>
        <location evidence="1">Cell membrane</location>
        <topology evidence="1">Multi-pass membrane protein</topology>
    </subcellularLocation>
</comment>
<dbReference type="OrthoDB" id="4962908at2"/>
<evidence type="ECO:0000256" key="3">
    <source>
        <dbReference type="ARBA" id="ARBA00022692"/>
    </source>
</evidence>
<evidence type="ECO:0000256" key="4">
    <source>
        <dbReference type="ARBA" id="ARBA00022989"/>
    </source>
</evidence>
<feature type="domain" description="MrpA C-terminal/MbhD" evidence="8">
    <location>
        <begin position="15"/>
        <end position="78"/>
    </location>
</feature>
<dbReference type="RefSeq" id="WP_124013558.1">
    <property type="nucleotide sequence ID" value="NZ_CP034073.1"/>
</dbReference>
<reference evidence="12" key="2">
    <citation type="submission" date="2018-11" db="EMBL/GenBank/DDBJ databases">
        <title>Shewanella sp. R106.</title>
        <authorList>
            <person name="Hwang Y.J."/>
            <person name="Hwang C.Y."/>
        </authorList>
    </citation>
    <scope>NUCLEOTIDE SEQUENCE [LARGE SCALE GENOMIC DNA]</scope>
    <source>
        <strain evidence="12">R106</strain>
    </source>
</reference>
<feature type="region of interest" description="Disordered" evidence="6">
    <location>
        <begin position="81"/>
        <end position="103"/>
    </location>
</feature>
<name>A0A3N4DPF2_9GAMM</name>
<evidence type="ECO:0000256" key="1">
    <source>
        <dbReference type="ARBA" id="ARBA00004651"/>
    </source>
</evidence>
<organism evidence="10 12">
    <name type="scientific">Shewanella psychromarinicola</name>
    <dbReference type="NCBI Taxonomy" id="2487742"/>
    <lineage>
        <taxon>Bacteria</taxon>
        <taxon>Pseudomonadati</taxon>
        <taxon>Pseudomonadota</taxon>
        <taxon>Gammaproteobacteria</taxon>
        <taxon>Alteromonadales</taxon>
        <taxon>Shewanellaceae</taxon>
        <taxon>Shewanella</taxon>
    </lineage>
</organism>
<evidence type="ECO:0000256" key="7">
    <source>
        <dbReference type="SAM" id="Phobius"/>
    </source>
</evidence>
<evidence type="ECO:0000313" key="9">
    <source>
        <dbReference type="EMBL" id="AZG33518.1"/>
    </source>
</evidence>
<evidence type="ECO:0000313" key="10">
    <source>
        <dbReference type="EMBL" id="RPA27789.1"/>
    </source>
</evidence>
<keyword evidence="11" id="KW-1185">Reference proteome</keyword>
<evidence type="ECO:0000256" key="5">
    <source>
        <dbReference type="ARBA" id="ARBA00023136"/>
    </source>
</evidence>